<dbReference type="InterPro" id="IPR002347">
    <property type="entry name" value="SDR_fam"/>
</dbReference>
<dbReference type="Gene3D" id="3.40.50.720">
    <property type="entry name" value="NAD(P)-binding Rossmann-like Domain"/>
    <property type="match status" value="1"/>
</dbReference>
<dbReference type="AlphaFoldDB" id="A0A841EQR6"/>
<dbReference type="RefSeq" id="WP_184135740.1">
    <property type="nucleotide sequence ID" value="NZ_JACHKT010000026.1"/>
</dbReference>
<proteinExistence type="inferred from homology"/>
<keyword evidence="2" id="KW-0560">Oxidoreductase</keyword>
<dbReference type="PANTHER" id="PTHR43477:SF1">
    <property type="entry name" value="DIHYDROANTICAPSIN 7-DEHYDROGENASE"/>
    <property type="match status" value="1"/>
</dbReference>
<gene>
    <name evidence="3" type="ORF">HNP25_003290</name>
</gene>
<comment type="similarity">
    <text evidence="1">Belongs to the short-chain dehydrogenases/reductases (SDR) family.</text>
</comment>
<keyword evidence="4" id="KW-1185">Reference proteome</keyword>
<organism evidence="3 4">
    <name type="scientific">Arcicella rosea</name>
    <dbReference type="NCBI Taxonomy" id="502909"/>
    <lineage>
        <taxon>Bacteria</taxon>
        <taxon>Pseudomonadati</taxon>
        <taxon>Bacteroidota</taxon>
        <taxon>Cytophagia</taxon>
        <taxon>Cytophagales</taxon>
        <taxon>Flectobacillaceae</taxon>
        <taxon>Arcicella</taxon>
    </lineage>
</organism>
<dbReference type="CDD" id="cd05233">
    <property type="entry name" value="SDR_c"/>
    <property type="match status" value="1"/>
</dbReference>
<evidence type="ECO:0000256" key="1">
    <source>
        <dbReference type="ARBA" id="ARBA00006484"/>
    </source>
</evidence>
<dbReference type="Proteomes" id="UP000524404">
    <property type="component" value="Unassembled WGS sequence"/>
</dbReference>
<dbReference type="PANTHER" id="PTHR43477">
    <property type="entry name" value="DIHYDROANTICAPSIN 7-DEHYDROGENASE"/>
    <property type="match status" value="1"/>
</dbReference>
<dbReference type="SUPFAM" id="SSF51735">
    <property type="entry name" value="NAD(P)-binding Rossmann-fold domains"/>
    <property type="match status" value="1"/>
</dbReference>
<dbReference type="EMBL" id="JACHKT010000026">
    <property type="protein sequence ID" value="MBB6004624.1"/>
    <property type="molecule type" value="Genomic_DNA"/>
</dbReference>
<evidence type="ECO:0000256" key="2">
    <source>
        <dbReference type="ARBA" id="ARBA00023002"/>
    </source>
</evidence>
<dbReference type="InterPro" id="IPR036291">
    <property type="entry name" value="NAD(P)-bd_dom_sf"/>
</dbReference>
<sequence>MSKNILIIGASSGIGEATAQLLIKQGFNVYSASRTAPTITTVKHFTWDALNPDNTVFNELPDVLDGVIYCPGTINLKPFARLSQDDFKNDFQINVLGAVSVIQAVLPRLKKSSRASIVLYSTVAVKIGMGFHASVASSKGAIEGLTRSLAAEFAPNKINVNCIAPSLTETPLAKNLLSSEEKKEASNKRHPIGRFGNVSDIASMTSFLISNDASWMTGQILNIDGGMSSIKTM</sequence>
<dbReference type="GO" id="GO:0016491">
    <property type="term" value="F:oxidoreductase activity"/>
    <property type="evidence" value="ECO:0007669"/>
    <property type="project" value="UniProtKB-KW"/>
</dbReference>
<evidence type="ECO:0000313" key="4">
    <source>
        <dbReference type="Proteomes" id="UP000524404"/>
    </source>
</evidence>
<dbReference type="Pfam" id="PF13561">
    <property type="entry name" value="adh_short_C2"/>
    <property type="match status" value="1"/>
</dbReference>
<name>A0A841EQR6_9BACT</name>
<dbReference type="InterPro" id="IPR051122">
    <property type="entry name" value="SDR_DHRS6-like"/>
</dbReference>
<protein>
    <submittedName>
        <fullName evidence="3">NAD(P)-dependent dehydrogenase (Short-subunit alcohol dehydrogenase family)</fullName>
    </submittedName>
</protein>
<reference evidence="3 4" key="1">
    <citation type="submission" date="2020-08" db="EMBL/GenBank/DDBJ databases">
        <title>Functional genomics of gut bacteria from endangered species of beetles.</title>
        <authorList>
            <person name="Carlos-Shanley C."/>
        </authorList>
    </citation>
    <scope>NUCLEOTIDE SEQUENCE [LARGE SCALE GENOMIC DNA]</scope>
    <source>
        <strain evidence="3 4">S00070</strain>
    </source>
</reference>
<evidence type="ECO:0000313" key="3">
    <source>
        <dbReference type="EMBL" id="MBB6004624.1"/>
    </source>
</evidence>
<accession>A0A841EQR6</accession>
<dbReference type="PRINTS" id="PR00081">
    <property type="entry name" value="GDHRDH"/>
</dbReference>
<comment type="caution">
    <text evidence="3">The sequence shown here is derived from an EMBL/GenBank/DDBJ whole genome shotgun (WGS) entry which is preliminary data.</text>
</comment>